<evidence type="ECO:0000313" key="1">
    <source>
        <dbReference type="EMBL" id="PTD11425.1"/>
    </source>
</evidence>
<dbReference type="OMA" id="LAHKTAY"/>
<protein>
    <submittedName>
        <fullName evidence="1">Uncharacterized protein</fullName>
    </submittedName>
</protein>
<dbReference type="AlphaFoldDB" id="A0A2T4H6S8"/>
<dbReference type="OrthoDB" id="5104305at2759"/>
<dbReference type="EMBL" id="CP064750">
    <property type="protein sequence ID" value="QPC65890.1"/>
    <property type="molecule type" value="Genomic_DNA"/>
</dbReference>
<dbReference type="Proteomes" id="UP000663297">
    <property type="component" value="Chromosome 4"/>
</dbReference>
<proteinExistence type="predicted"/>
<sequence length="215" mass="25361">MEVENPFIVFPREIRDMIYKYTLQDIKFTNILAHKTAYTVEGAPILYINAAIANDIKHLLYRDHEMLVHIVKTQTYAEGREGFLSHVKECSNLMKQRSYRFVAELWSSKWSRLDSSYTGYEDIDEIFGNQTTVPRSWATGKLIENDGGVRFSKKFFRELGALQRELPDIKRFEVNGWFLAWLNIGKHWIKPYKKCIKKGMDIDIKMDEYRTFLGN</sequence>
<organism evidence="1 3">
    <name type="scientific">Fusarium culmorum</name>
    <dbReference type="NCBI Taxonomy" id="5516"/>
    <lineage>
        <taxon>Eukaryota</taxon>
        <taxon>Fungi</taxon>
        <taxon>Dikarya</taxon>
        <taxon>Ascomycota</taxon>
        <taxon>Pezizomycotina</taxon>
        <taxon>Sordariomycetes</taxon>
        <taxon>Hypocreomycetidae</taxon>
        <taxon>Hypocreales</taxon>
        <taxon>Nectriaceae</taxon>
        <taxon>Fusarium</taxon>
    </lineage>
</organism>
<evidence type="ECO:0000313" key="3">
    <source>
        <dbReference type="Proteomes" id="UP000241587"/>
    </source>
</evidence>
<accession>A0A2T4H6S8</accession>
<dbReference type="Proteomes" id="UP000241587">
    <property type="component" value="Unassembled WGS sequence"/>
</dbReference>
<gene>
    <name evidence="1" type="ORF">FCULG_00002797</name>
    <name evidence="2" type="ORF">HYE67_008121</name>
</gene>
<reference evidence="2" key="2">
    <citation type="submission" date="2020-11" db="EMBL/GenBank/DDBJ databases">
        <title>The chromosome-scale genome resource for two endophytic Fusarium species: F. culmorum and F. pseudograminearum.</title>
        <authorList>
            <person name="Yuan Z."/>
        </authorList>
    </citation>
    <scope>NUCLEOTIDE SEQUENCE</scope>
    <source>
        <strain evidence="2">Class2-1B</strain>
    </source>
</reference>
<evidence type="ECO:0000313" key="2">
    <source>
        <dbReference type="EMBL" id="QPC65890.1"/>
    </source>
</evidence>
<name>A0A2T4H6S8_FUSCU</name>
<dbReference type="EMBL" id="PVEM01000001">
    <property type="protein sequence ID" value="PTD11425.1"/>
    <property type="molecule type" value="Genomic_DNA"/>
</dbReference>
<keyword evidence="3" id="KW-1185">Reference proteome</keyword>
<reference evidence="1 3" key="1">
    <citation type="submission" date="2018-02" db="EMBL/GenBank/DDBJ databases">
        <title>Fusarium culmorum secondary metabolites in fungal-bacterial-plant interactions.</title>
        <authorList>
            <person name="Schmidt R."/>
        </authorList>
    </citation>
    <scope>NUCLEOTIDE SEQUENCE [LARGE SCALE GENOMIC DNA]</scope>
    <source>
        <strain evidence="1 3">PV</strain>
    </source>
</reference>